<accession>A0A0P0N588</accession>
<evidence type="ECO:0000313" key="3">
    <source>
        <dbReference type="Proteomes" id="UP000058613"/>
    </source>
</evidence>
<dbReference type="Proteomes" id="UP000196694">
    <property type="component" value="Unassembled WGS sequence"/>
</dbReference>
<dbReference type="RefSeq" id="WP_055410229.1">
    <property type="nucleotide sequence ID" value="NZ_CP013011.1"/>
</dbReference>
<proteinExistence type="predicted"/>
<organism evidence="1 3">
    <name type="scientific">Pyrodictium delaneyi</name>
    <dbReference type="NCBI Taxonomy" id="1273541"/>
    <lineage>
        <taxon>Archaea</taxon>
        <taxon>Thermoproteota</taxon>
        <taxon>Thermoprotei</taxon>
        <taxon>Desulfurococcales</taxon>
        <taxon>Pyrodictiaceae</taxon>
        <taxon>Pyrodictium</taxon>
    </lineage>
</organism>
<evidence type="ECO:0000313" key="1">
    <source>
        <dbReference type="EMBL" id="ALL01916.1"/>
    </source>
</evidence>
<name>A0A0P0N588_9CREN</name>
<dbReference type="EMBL" id="NCQP01000002">
    <property type="protein sequence ID" value="OWJ54887.1"/>
    <property type="molecule type" value="Genomic_DNA"/>
</dbReference>
<reference evidence="2 4" key="2">
    <citation type="submission" date="2017-05" db="EMBL/GenBank/DDBJ databases">
        <title>The draft genome of the hyperthermophilic archaeon 'Pyrodictium delaneyi strain Hulk', an iron and nitrate reducer, reveals the capacity for sulfate reduction.</title>
        <authorList>
            <person name="Demey L.M."/>
            <person name="Miller C."/>
            <person name="Manzella M."/>
            <person name="Reguera G."/>
            <person name="Kashefi K."/>
        </authorList>
    </citation>
    <scope>NUCLEOTIDE SEQUENCE [LARGE SCALE GENOMIC DNA]</scope>
    <source>
        <strain evidence="2 4">Hulk</strain>
    </source>
</reference>
<dbReference type="EMBL" id="CP013011">
    <property type="protein sequence ID" value="ALL01916.1"/>
    <property type="molecule type" value="Genomic_DNA"/>
</dbReference>
<evidence type="ECO:0000313" key="2">
    <source>
        <dbReference type="EMBL" id="OWJ54887.1"/>
    </source>
</evidence>
<dbReference type="OrthoDB" id="14757at2157"/>
<gene>
    <name evidence="2" type="ORF">Pdsh_04030</name>
    <name evidence="1" type="ORF">Pyrde_1873</name>
</gene>
<keyword evidence="4" id="KW-1185">Reference proteome</keyword>
<dbReference type="AlphaFoldDB" id="A0A0P0N588"/>
<dbReference type="STRING" id="1273541.Pyrde_1873"/>
<sequence length="78" mass="9130">MAGQDTWRSIPLHYAIIEELERRGGSAKDIELYRALRSRVDVTFSEFLHALMKLEMQGLVYVSVLRENLRNVELLRKP</sequence>
<dbReference type="Proteomes" id="UP000058613">
    <property type="component" value="Chromosome"/>
</dbReference>
<reference evidence="1 3" key="1">
    <citation type="submission" date="2015-10" db="EMBL/GenBank/DDBJ databases">
        <title>Complete genome sequence of hyperthermophilic archaeon Pyrodictium delaneyi Su06.</title>
        <authorList>
            <person name="Jung J.-H."/>
            <person name="Lin J."/>
            <person name="Holden J.F."/>
            <person name="Park C.-S."/>
        </authorList>
    </citation>
    <scope>NUCLEOTIDE SEQUENCE [LARGE SCALE GENOMIC DNA]</scope>
    <source>
        <strain evidence="1 3">Su06</strain>
    </source>
</reference>
<evidence type="ECO:0000313" key="4">
    <source>
        <dbReference type="Proteomes" id="UP000196694"/>
    </source>
</evidence>
<dbReference type="KEGG" id="pdl:Pyrde_1873"/>
<dbReference type="GeneID" id="26100215"/>
<protein>
    <submittedName>
        <fullName evidence="1">Uncharacterized protein</fullName>
    </submittedName>
</protein>